<dbReference type="EMBL" id="CM000883">
    <property type="protein sequence ID" value="PNT65074.1"/>
    <property type="molecule type" value="Genomic_DNA"/>
</dbReference>
<evidence type="ECO:0000313" key="2">
    <source>
        <dbReference type="EnsemblPlants" id="PNT65074"/>
    </source>
</evidence>
<keyword evidence="3" id="KW-1185">Reference proteome</keyword>
<dbReference type="AlphaFoldDB" id="A0A2K2CSR4"/>
<dbReference type="EnsemblPlants" id="PNT65074">
    <property type="protein sequence ID" value="PNT65074"/>
    <property type="gene ID" value="BRADI_4g36980v3"/>
</dbReference>
<dbReference type="InParanoid" id="A0A2K2CSR4"/>
<gene>
    <name evidence="1" type="ORF">BRADI_4g36980v3</name>
</gene>
<evidence type="ECO:0000313" key="3">
    <source>
        <dbReference type="Proteomes" id="UP000008810"/>
    </source>
</evidence>
<reference evidence="1" key="2">
    <citation type="submission" date="2017-06" db="EMBL/GenBank/DDBJ databases">
        <title>WGS assembly of Brachypodium distachyon.</title>
        <authorList>
            <consortium name="The International Brachypodium Initiative"/>
            <person name="Lucas S."/>
            <person name="Harmon-Smith M."/>
            <person name="Lail K."/>
            <person name="Tice H."/>
            <person name="Grimwood J."/>
            <person name="Bruce D."/>
            <person name="Barry K."/>
            <person name="Shu S."/>
            <person name="Lindquist E."/>
            <person name="Wang M."/>
            <person name="Pitluck S."/>
            <person name="Vogel J.P."/>
            <person name="Garvin D.F."/>
            <person name="Mockler T.C."/>
            <person name="Schmutz J."/>
            <person name="Rokhsar D."/>
            <person name="Bevan M.W."/>
        </authorList>
    </citation>
    <scope>NUCLEOTIDE SEQUENCE</scope>
    <source>
        <strain evidence="1">Bd21</strain>
    </source>
</reference>
<sequence length="149" mass="16237">MCPTCRFPTEVVSMAMSALLICKQSTGSRPPKALDPAIGPIENLVRKCARSMHASIGLPLSAAAALHTSAHGLSIPSQLATLTSACTIASSFQYQKTKPGRLYDSKAVKAQYIQYMHWKQNASKTPASAWKCDKPHPEEIKVFLQSFLF</sequence>
<protein>
    <submittedName>
        <fullName evidence="1 2">Uncharacterized protein</fullName>
    </submittedName>
</protein>
<name>A0A2K2CSR4_BRADI</name>
<dbReference type="Proteomes" id="UP000008810">
    <property type="component" value="Chromosome 4"/>
</dbReference>
<evidence type="ECO:0000313" key="1">
    <source>
        <dbReference type="EMBL" id="PNT65074.1"/>
    </source>
</evidence>
<accession>A0A2K2CSR4</accession>
<proteinExistence type="predicted"/>
<dbReference type="Gramene" id="PNT65074">
    <property type="protein sequence ID" value="PNT65074"/>
    <property type="gene ID" value="BRADI_4g36980v3"/>
</dbReference>
<reference evidence="1 2" key="1">
    <citation type="journal article" date="2010" name="Nature">
        <title>Genome sequencing and analysis of the model grass Brachypodium distachyon.</title>
        <authorList>
            <consortium name="International Brachypodium Initiative"/>
        </authorList>
    </citation>
    <scope>NUCLEOTIDE SEQUENCE [LARGE SCALE GENOMIC DNA]</scope>
    <source>
        <strain evidence="1 2">Bd21</strain>
    </source>
</reference>
<organism evidence="1">
    <name type="scientific">Brachypodium distachyon</name>
    <name type="common">Purple false brome</name>
    <name type="synonym">Trachynia distachya</name>
    <dbReference type="NCBI Taxonomy" id="15368"/>
    <lineage>
        <taxon>Eukaryota</taxon>
        <taxon>Viridiplantae</taxon>
        <taxon>Streptophyta</taxon>
        <taxon>Embryophyta</taxon>
        <taxon>Tracheophyta</taxon>
        <taxon>Spermatophyta</taxon>
        <taxon>Magnoliopsida</taxon>
        <taxon>Liliopsida</taxon>
        <taxon>Poales</taxon>
        <taxon>Poaceae</taxon>
        <taxon>BOP clade</taxon>
        <taxon>Pooideae</taxon>
        <taxon>Stipodae</taxon>
        <taxon>Brachypodieae</taxon>
        <taxon>Brachypodium</taxon>
    </lineage>
</organism>
<reference evidence="2" key="3">
    <citation type="submission" date="2018-08" db="UniProtKB">
        <authorList>
            <consortium name="EnsemblPlants"/>
        </authorList>
    </citation>
    <scope>IDENTIFICATION</scope>
    <source>
        <strain evidence="2">cv. Bd21</strain>
    </source>
</reference>